<keyword evidence="4" id="KW-1185">Reference proteome</keyword>
<protein>
    <submittedName>
        <fullName evidence="3">WecB</fullName>
    </submittedName>
</protein>
<dbReference type="PANTHER" id="PTHR34136">
    <property type="match status" value="1"/>
</dbReference>
<dbReference type="Pfam" id="PF03808">
    <property type="entry name" value="Glyco_tran_WecG"/>
    <property type="match status" value="1"/>
</dbReference>
<dbReference type="RefSeq" id="WP_011655504.1">
    <property type="nucleotide sequence ID" value="NC_008387.1"/>
</dbReference>
<keyword evidence="1" id="KW-0328">Glycosyltransferase</keyword>
<evidence type="ECO:0000256" key="2">
    <source>
        <dbReference type="ARBA" id="ARBA00022679"/>
    </source>
</evidence>
<sequence length="251" mass="26731">MMNWSTDKAPVVVTVPERAGLLEDLRARFETQAGFSVATLNLDHVVKLGRDPLFQAAYARHTHVTADGNPIVWLCRLAGQRDVALIPGSELIEPVAALAAETGTKVALFGATDASLSEAAEALEAKHPGLRVVLRLAPPMGFDPDGPGADEAIRAIGESGAGLVFLALGAPKQERFAARAQETLPQAGFLSIGAGLDFISGAQKRAPKWLRAIAGEWIWRMLSNPRRLAARYGACILAMPGLTLRALRAKQ</sequence>
<dbReference type="AlphaFoldDB" id="Q07GF1"/>
<dbReference type="KEGG" id="rde:RD1_B0039"/>
<keyword evidence="2" id="KW-0808">Transferase</keyword>
<dbReference type="NCBIfam" id="TIGR00696">
    <property type="entry name" value="wecG_tagA_cpsF"/>
    <property type="match status" value="1"/>
</dbReference>
<keyword evidence="3" id="KW-0614">Plasmid</keyword>
<evidence type="ECO:0000256" key="1">
    <source>
        <dbReference type="ARBA" id="ARBA00022676"/>
    </source>
</evidence>
<dbReference type="GO" id="GO:0016758">
    <property type="term" value="F:hexosyltransferase activity"/>
    <property type="evidence" value="ECO:0007669"/>
    <property type="project" value="TreeGrafter"/>
</dbReference>
<evidence type="ECO:0000313" key="3">
    <source>
        <dbReference type="EMBL" id="ABI93448.1"/>
    </source>
</evidence>
<gene>
    <name evidence="3" type="ordered locus">RD1_B0039</name>
</gene>
<geneLocation type="plasmid" evidence="3 4">
    <name>pTB2</name>
</geneLocation>
<proteinExistence type="predicted"/>
<reference evidence="3 4" key="1">
    <citation type="journal article" date="2007" name="J. Bacteriol.">
        <title>The complete genome sequence of Roseobacter denitrificans reveals a mixotrophic rather than photosynthetic metabolism.</title>
        <authorList>
            <person name="Swingley W.D."/>
            <person name="Sadekar S."/>
            <person name="Mastrian S.D."/>
            <person name="Matthies H.J."/>
            <person name="Hao J."/>
            <person name="Ramos H."/>
            <person name="Acharya C.R."/>
            <person name="Conrad A.L."/>
            <person name="Taylor H.L."/>
            <person name="Dejesa L.C."/>
            <person name="Shah M.K."/>
            <person name="O'huallachain M.E."/>
            <person name="Lince M.T."/>
            <person name="Blankenship R.E."/>
            <person name="Beatty J.T."/>
            <person name="Touchman J.W."/>
        </authorList>
    </citation>
    <scope>NUCLEOTIDE SEQUENCE [LARGE SCALE GENOMIC DNA]</scope>
    <source>
        <strain evidence="4">ATCC 33942 / OCh 114</strain>
        <plasmid evidence="3 4">pTB2</plasmid>
    </source>
</reference>
<dbReference type="eggNOG" id="COG1922">
    <property type="taxonomic scope" value="Bacteria"/>
</dbReference>
<dbReference type="InterPro" id="IPR004629">
    <property type="entry name" value="WecG_TagA_CpsF"/>
</dbReference>
<evidence type="ECO:0000313" key="4">
    <source>
        <dbReference type="Proteomes" id="UP000007029"/>
    </source>
</evidence>
<dbReference type="CDD" id="cd06533">
    <property type="entry name" value="Glyco_transf_WecG_TagA"/>
    <property type="match status" value="1"/>
</dbReference>
<accession>Q07GF1</accession>
<name>Q07GF1_ROSDO</name>
<dbReference type="HOGENOM" id="CLU_063203_0_1_5"/>
<organism evidence="3 4">
    <name type="scientific">Roseobacter denitrificans (strain ATCC 33942 / OCh 114)</name>
    <name type="common">Erythrobacter sp. (strain OCh 114)</name>
    <name type="synonym">Roseobacter denitrificans</name>
    <dbReference type="NCBI Taxonomy" id="375451"/>
    <lineage>
        <taxon>Bacteria</taxon>
        <taxon>Pseudomonadati</taxon>
        <taxon>Pseudomonadota</taxon>
        <taxon>Alphaproteobacteria</taxon>
        <taxon>Rhodobacterales</taxon>
        <taxon>Roseobacteraceae</taxon>
        <taxon>Roseobacter</taxon>
    </lineage>
</organism>
<dbReference type="EMBL" id="CP000465">
    <property type="protein sequence ID" value="ABI93448.1"/>
    <property type="molecule type" value="Genomic_DNA"/>
</dbReference>
<dbReference type="Proteomes" id="UP000007029">
    <property type="component" value="Plasmid pTB2"/>
</dbReference>
<dbReference type="PANTHER" id="PTHR34136:SF1">
    <property type="entry name" value="UDP-N-ACETYL-D-MANNOSAMINURONIC ACID TRANSFERASE"/>
    <property type="match status" value="1"/>
</dbReference>
<dbReference type="CAZy" id="GT26">
    <property type="family name" value="Glycosyltransferase Family 26"/>
</dbReference>